<reference evidence="2 3" key="1">
    <citation type="journal article" date="2012" name="PLoS Pathog.">
        <title>Diverse lifestyles and strategies of plant pathogenesis encoded in the genomes of eighteen Dothideomycetes fungi.</title>
        <authorList>
            <person name="Ohm R.A."/>
            <person name="Feau N."/>
            <person name="Henrissat B."/>
            <person name="Schoch C.L."/>
            <person name="Horwitz B.A."/>
            <person name="Barry K.W."/>
            <person name="Condon B.J."/>
            <person name="Copeland A.C."/>
            <person name="Dhillon B."/>
            <person name="Glaser F."/>
            <person name="Hesse C.N."/>
            <person name="Kosti I."/>
            <person name="LaButti K."/>
            <person name="Lindquist E.A."/>
            <person name="Lucas S."/>
            <person name="Salamov A.A."/>
            <person name="Bradshaw R.E."/>
            <person name="Ciuffetti L."/>
            <person name="Hamelin R.C."/>
            <person name="Kema G.H.J."/>
            <person name="Lawrence C."/>
            <person name="Scott J.A."/>
            <person name="Spatafora J.W."/>
            <person name="Turgeon B.G."/>
            <person name="de Wit P.J.G.M."/>
            <person name="Zhong S."/>
            <person name="Goodwin S.B."/>
            <person name="Grigoriev I.V."/>
        </authorList>
    </citation>
    <scope>NUCLEOTIDE SEQUENCE [LARGE SCALE GENOMIC DNA]</scope>
    <source>
        <strain evidence="3">28A</strain>
    </source>
</reference>
<feature type="compositionally biased region" description="Acidic residues" evidence="1">
    <location>
        <begin position="149"/>
        <end position="158"/>
    </location>
</feature>
<dbReference type="Proteomes" id="UP000016935">
    <property type="component" value="Unassembled WGS sequence"/>
</dbReference>
<dbReference type="GeneID" id="19402555"/>
<feature type="compositionally biased region" description="Pro residues" evidence="1">
    <location>
        <begin position="1"/>
        <end position="19"/>
    </location>
</feature>
<evidence type="ECO:0000313" key="3">
    <source>
        <dbReference type="Proteomes" id="UP000016935"/>
    </source>
</evidence>
<sequence length="176" mass="19426">MPWAPPPTPPPPPPPPPVPTNVGQLQLLNRMLDIISRPESSQPGIRIKGAATEDETTRKRSASAYEVDVETDTPQQARTGRPIAMPRRQFARARTPTPRQMQPAPARPTQPASTQQFFADAQARNNEEHASSSSTIAGAVGNGVHDMLDVDDMPDPNEDWPQHSWSAQTYVRFPFF</sequence>
<organism evidence="2 3">
    <name type="scientific">Exserohilum turcicum (strain 28A)</name>
    <name type="common">Northern leaf blight fungus</name>
    <name type="synonym">Setosphaeria turcica</name>
    <dbReference type="NCBI Taxonomy" id="671987"/>
    <lineage>
        <taxon>Eukaryota</taxon>
        <taxon>Fungi</taxon>
        <taxon>Dikarya</taxon>
        <taxon>Ascomycota</taxon>
        <taxon>Pezizomycotina</taxon>
        <taxon>Dothideomycetes</taxon>
        <taxon>Pleosporomycetidae</taxon>
        <taxon>Pleosporales</taxon>
        <taxon>Pleosporineae</taxon>
        <taxon>Pleosporaceae</taxon>
        <taxon>Exserohilum</taxon>
    </lineage>
</organism>
<name>R0JYA8_EXST2</name>
<reference evidence="2 3" key="2">
    <citation type="journal article" date="2013" name="PLoS Genet.">
        <title>Comparative genome structure, secondary metabolite, and effector coding capacity across Cochliobolus pathogens.</title>
        <authorList>
            <person name="Condon B.J."/>
            <person name="Leng Y."/>
            <person name="Wu D."/>
            <person name="Bushley K.E."/>
            <person name="Ohm R.A."/>
            <person name="Otillar R."/>
            <person name="Martin J."/>
            <person name="Schackwitz W."/>
            <person name="Grimwood J."/>
            <person name="MohdZainudin N."/>
            <person name="Xue C."/>
            <person name="Wang R."/>
            <person name="Manning V.A."/>
            <person name="Dhillon B."/>
            <person name="Tu Z.J."/>
            <person name="Steffenson B.J."/>
            <person name="Salamov A."/>
            <person name="Sun H."/>
            <person name="Lowry S."/>
            <person name="LaButti K."/>
            <person name="Han J."/>
            <person name="Copeland A."/>
            <person name="Lindquist E."/>
            <person name="Barry K."/>
            <person name="Schmutz J."/>
            <person name="Baker S.E."/>
            <person name="Ciuffetti L.M."/>
            <person name="Grigoriev I.V."/>
            <person name="Zhong S."/>
            <person name="Turgeon B.G."/>
        </authorList>
    </citation>
    <scope>NUCLEOTIDE SEQUENCE [LARGE SCALE GENOMIC DNA]</scope>
    <source>
        <strain evidence="3">28A</strain>
    </source>
</reference>
<dbReference type="RefSeq" id="XP_008029335.1">
    <property type="nucleotide sequence ID" value="XM_008031144.1"/>
</dbReference>
<dbReference type="HOGENOM" id="CLU_1526100_0_0_1"/>
<protein>
    <submittedName>
        <fullName evidence="2">Uncharacterized protein</fullName>
    </submittedName>
</protein>
<gene>
    <name evidence="2" type="ORF">SETTUDRAFT_22452</name>
</gene>
<evidence type="ECO:0000256" key="1">
    <source>
        <dbReference type="SAM" id="MobiDB-lite"/>
    </source>
</evidence>
<dbReference type="EMBL" id="KB908844">
    <property type="protein sequence ID" value="EOA82464.1"/>
    <property type="molecule type" value="Genomic_DNA"/>
</dbReference>
<proteinExistence type="predicted"/>
<keyword evidence="3" id="KW-1185">Reference proteome</keyword>
<dbReference type="AlphaFoldDB" id="R0JYA8"/>
<evidence type="ECO:0000313" key="2">
    <source>
        <dbReference type="EMBL" id="EOA82464.1"/>
    </source>
</evidence>
<feature type="region of interest" description="Disordered" evidence="1">
    <location>
        <begin position="36"/>
        <end position="162"/>
    </location>
</feature>
<feature type="region of interest" description="Disordered" evidence="1">
    <location>
        <begin position="1"/>
        <end position="22"/>
    </location>
</feature>
<accession>R0JYA8</accession>